<dbReference type="InterPro" id="IPR011990">
    <property type="entry name" value="TPR-like_helical_dom_sf"/>
</dbReference>
<name>A0AA52EZ89_9BACT</name>
<dbReference type="SUPFAM" id="SSF53822">
    <property type="entry name" value="Periplasmic binding protein-like I"/>
    <property type="match status" value="1"/>
</dbReference>
<dbReference type="PROSITE" id="PS50005">
    <property type="entry name" value="TPR"/>
    <property type="match status" value="1"/>
</dbReference>
<reference evidence="5" key="1">
    <citation type="submission" date="2023-08" db="EMBL/GenBank/DDBJ databases">
        <title>Comparative genomics and taxonomic characterization of three novel marine species of genus Marivirga.</title>
        <authorList>
            <person name="Muhammad N."/>
            <person name="Kim S.-G."/>
        </authorList>
    </citation>
    <scope>NUCLEOTIDE SEQUENCE</scope>
    <source>
        <strain evidence="5">BKB1-2</strain>
    </source>
</reference>
<sequence length="622" mass="71848">MGIINFKLINAFYQDNKEIMRLKPIIIFGVIMFCAFQLNAQVNYQSEYLSGKNYFKQANYQRAQNHFVNLLDLNENNPFYLYASYFYAISAYETGNKERAMEVLGRIRTTHPEWDKIDEANIWYGKMLLQEGDLLKGLNVLNSIENRDLDTVAQKIKRYTLVNYDSIPQLQKALELNPYDKILAEHLAMKINQQPIVDRQVELMEFLIDSFNLNRASFDFVDKSVSEKKDQYRIAVLLPFLTDNLTTTKGNKGNQFVLDIYQGIEIAANELNANGKKIELLAYDTKRDSLTTSEIIESGELLQMDMIIGPLYPIPAGMIRAYSYEHKINMVNPLSTNSETIATNPYSFLTKATPETRAKMAARFAINNMESKNATILYGSKSQDSIFAYTYKRELEKDSFNITWMAASRSAVSSTEILRSLTEVFDPDTTYTDGKVYVSNTVKVRVSEEDSLIMSRDTIGHIMLASSDNLLVSNVLSAIDTRRDSIPLIGYDEWMEFNQISFDQLQRMGVIMIGQNYFDFTSAEVVDFKDSYKESYNKLPSQYSYDGYETMRFFGAKLIQYGNYFQYGLYEEGFQEGYLYFGFDYTNANDNQVVPIMKMEDLKLKMLNYEQEEEENPSVFKE</sequence>
<dbReference type="Gene3D" id="3.40.50.2300">
    <property type="match status" value="1"/>
</dbReference>
<evidence type="ECO:0000256" key="2">
    <source>
        <dbReference type="ARBA" id="ARBA00022729"/>
    </source>
</evidence>
<accession>A0AA52EZ89</accession>
<feature type="domain" description="Leucine-binding protein" evidence="4">
    <location>
        <begin position="262"/>
        <end position="381"/>
    </location>
</feature>
<proteinExistence type="inferred from homology"/>
<organism evidence="5">
    <name type="scientific">Marivirga arenosa</name>
    <dbReference type="NCBI Taxonomy" id="3059076"/>
    <lineage>
        <taxon>Bacteria</taxon>
        <taxon>Pseudomonadati</taxon>
        <taxon>Bacteroidota</taxon>
        <taxon>Cytophagia</taxon>
        <taxon>Cytophagales</taxon>
        <taxon>Marivirgaceae</taxon>
        <taxon>Marivirga</taxon>
    </lineage>
</organism>
<protein>
    <submittedName>
        <fullName evidence="5">ABC transporter substrate-binding protein</fullName>
    </submittedName>
</protein>
<evidence type="ECO:0000256" key="1">
    <source>
        <dbReference type="ARBA" id="ARBA00010062"/>
    </source>
</evidence>
<dbReference type="InterPro" id="IPR028081">
    <property type="entry name" value="Leu-bd"/>
</dbReference>
<evidence type="ECO:0000313" key="5">
    <source>
        <dbReference type="EMBL" id="WNB18471.1"/>
    </source>
</evidence>
<dbReference type="Proteomes" id="UP001232019">
    <property type="component" value="Chromosome"/>
</dbReference>
<dbReference type="InterPro" id="IPR019734">
    <property type="entry name" value="TPR_rpt"/>
</dbReference>
<comment type="similarity">
    <text evidence="1">Belongs to the leucine-binding protein family.</text>
</comment>
<dbReference type="EMBL" id="CP129968">
    <property type="protein sequence ID" value="WNB18471.1"/>
    <property type="molecule type" value="Genomic_DNA"/>
</dbReference>
<dbReference type="AlphaFoldDB" id="A0AA52EZ89"/>
<keyword evidence="3" id="KW-0802">TPR repeat</keyword>
<dbReference type="KEGG" id="marp:QYS47_30310"/>
<evidence type="ECO:0000259" key="4">
    <source>
        <dbReference type="Pfam" id="PF13458"/>
    </source>
</evidence>
<dbReference type="Pfam" id="PF13458">
    <property type="entry name" value="Peripla_BP_6"/>
    <property type="match status" value="1"/>
</dbReference>
<keyword evidence="2" id="KW-0732">Signal</keyword>
<gene>
    <name evidence="5" type="ORF">QYS47_30310</name>
</gene>
<dbReference type="SUPFAM" id="SSF48452">
    <property type="entry name" value="TPR-like"/>
    <property type="match status" value="1"/>
</dbReference>
<dbReference type="RefSeq" id="WP_322347994.1">
    <property type="nucleotide sequence ID" value="NZ_CP129968.2"/>
</dbReference>
<dbReference type="InterPro" id="IPR028082">
    <property type="entry name" value="Peripla_BP_I"/>
</dbReference>
<dbReference type="Gene3D" id="1.25.40.10">
    <property type="entry name" value="Tetratricopeptide repeat domain"/>
    <property type="match status" value="1"/>
</dbReference>
<feature type="repeat" description="TPR" evidence="3">
    <location>
        <begin position="44"/>
        <end position="77"/>
    </location>
</feature>
<evidence type="ECO:0000256" key="3">
    <source>
        <dbReference type="PROSITE-ProRule" id="PRU00339"/>
    </source>
</evidence>